<protein>
    <recommendedName>
        <fullName evidence="1">Peptidase M13 C-terminal domain-containing protein</fullName>
    </recommendedName>
</protein>
<dbReference type="GO" id="GO:0006508">
    <property type="term" value="P:proteolysis"/>
    <property type="evidence" value="ECO:0007669"/>
    <property type="project" value="InterPro"/>
</dbReference>
<proteinExistence type="predicted"/>
<dbReference type="InterPro" id="IPR024079">
    <property type="entry name" value="MetalloPept_cat_dom_sf"/>
</dbReference>
<name>A0AAV5SRZ9_9BILA</name>
<dbReference type="Gene3D" id="3.40.390.10">
    <property type="entry name" value="Collagenase (Catalytic Domain)"/>
    <property type="match status" value="1"/>
</dbReference>
<accession>A0AAV5SRZ9</accession>
<evidence type="ECO:0000259" key="1">
    <source>
        <dbReference type="Pfam" id="PF01431"/>
    </source>
</evidence>
<evidence type="ECO:0000313" key="2">
    <source>
        <dbReference type="EMBL" id="GMS86156.1"/>
    </source>
</evidence>
<dbReference type="GO" id="GO:0004222">
    <property type="term" value="F:metalloendopeptidase activity"/>
    <property type="evidence" value="ECO:0007669"/>
    <property type="project" value="InterPro"/>
</dbReference>
<dbReference type="InterPro" id="IPR018497">
    <property type="entry name" value="Peptidase_M13_C"/>
</dbReference>
<dbReference type="Pfam" id="PF01431">
    <property type="entry name" value="Peptidase_M13"/>
    <property type="match status" value="1"/>
</dbReference>
<dbReference type="InterPro" id="IPR000718">
    <property type="entry name" value="Peptidase_M13"/>
</dbReference>
<reference evidence="2" key="1">
    <citation type="submission" date="2023-10" db="EMBL/GenBank/DDBJ databases">
        <title>Genome assembly of Pristionchus species.</title>
        <authorList>
            <person name="Yoshida K."/>
            <person name="Sommer R.J."/>
        </authorList>
    </citation>
    <scope>NUCLEOTIDE SEQUENCE</scope>
    <source>
        <strain evidence="2">RS0144</strain>
    </source>
</reference>
<feature type="non-terminal residue" evidence="2">
    <location>
        <position position="1"/>
    </location>
</feature>
<dbReference type="Proteomes" id="UP001432027">
    <property type="component" value="Unassembled WGS sequence"/>
</dbReference>
<gene>
    <name evidence="2" type="ORF">PENTCL1PPCAC_8331</name>
</gene>
<dbReference type="SUPFAM" id="SSF55486">
    <property type="entry name" value="Metalloproteases ('zincins'), catalytic domain"/>
    <property type="match status" value="1"/>
</dbReference>
<comment type="caution">
    <text evidence="2">The sequence shown here is derived from an EMBL/GenBank/DDBJ whole genome shotgun (WGS) entry which is preliminary data.</text>
</comment>
<sequence length="63" mass="7359">WCMKITDERLTKQLMTDAHAPSSCRVNQVMQDIPQFGQDFMCKRGLSKMYPADDDRCKVWVGF</sequence>
<dbReference type="AlphaFoldDB" id="A0AAV5SRZ9"/>
<organism evidence="2 3">
    <name type="scientific">Pristionchus entomophagus</name>
    <dbReference type="NCBI Taxonomy" id="358040"/>
    <lineage>
        <taxon>Eukaryota</taxon>
        <taxon>Metazoa</taxon>
        <taxon>Ecdysozoa</taxon>
        <taxon>Nematoda</taxon>
        <taxon>Chromadorea</taxon>
        <taxon>Rhabditida</taxon>
        <taxon>Rhabditina</taxon>
        <taxon>Diplogasteromorpha</taxon>
        <taxon>Diplogasteroidea</taxon>
        <taxon>Neodiplogasteridae</taxon>
        <taxon>Pristionchus</taxon>
    </lineage>
</organism>
<dbReference type="EMBL" id="BTSX01000002">
    <property type="protein sequence ID" value="GMS86156.1"/>
    <property type="molecule type" value="Genomic_DNA"/>
</dbReference>
<keyword evidence="3" id="KW-1185">Reference proteome</keyword>
<dbReference type="PROSITE" id="PS51885">
    <property type="entry name" value="NEPRILYSIN"/>
    <property type="match status" value="1"/>
</dbReference>
<evidence type="ECO:0000313" key="3">
    <source>
        <dbReference type="Proteomes" id="UP001432027"/>
    </source>
</evidence>
<feature type="domain" description="Peptidase M13 C-terminal" evidence="1">
    <location>
        <begin position="1"/>
        <end position="57"/>
    </location>
</feature>